<dbReference type="PANTHER" id="PTHR30437">
    <property type="entry name" value="TRANSCRIPTION ELONGATION FACTOR GREA"/>
    <property type="match status" value="1"/>
</dbReference>
<evidence type="ECO:0000313" key="2">
    <source>
        <dbReference type="EMBL" id="UYW00367.1"/>
    </source>
</evidence>
<proteinExistence type="predicted"/>
<evidence type="ECO:0000259" key="1">
    <source>
        <dbReference type="Pfam" id="PF01272"/>
    </source>
</evidence>
<name>A0ABY6LVK9_9FLAO</name>
<dbReference type="InterPro" id="IPR036953">
    <property type="entry name" value="GreA/GreB_C_sf"/>
</dbReference>
<dbReference type="InterPro" id="IPR001437">
    <property type="entry name" value="Tscrpt_elong_fac_GreA/B_C"/>
</dbReference>
<sequence length="124" mass="13766">MSTPLILTTGVYDLIKDHVRRKKVSKEQEDLLTDNLRHATQVVRKELPENVVTVDRKVKVKNVTANEELELALVGPARAKVTKKRYSILSDIGLATVGKAVGETVEWPTNEGTTTYQILEVAAL</sequence>
<keyword evidence="2" id="KW-0648">Protein biosynthesis</keyword>
<dbReference type="RefSeq" id="WP_264432041.1">
    <property type="nucleotide sequence ID" value="NZ_CP081495.1"/>
</dbReference>
<accession>A0ABY6LVK9</accession>
<dbReference type="Gene3D" id="3.10.50.30">
    <property type="entry name" value="Transcription elongation factor, GreA/GreB, C-terminal domain"/>
    <property type="match status" value="1"/>
</dbReference>
<gene>
    <name evidence="2" type="ORF">K5I29_07245</name>
</gene>
<dbReference type="PANTHER" id="PTHR30437:SF5">
    <property type="entry name" value="REGULATOR OF NUCLEOSIDE DIPHOSPHATE KINASE"/>
    <property type="match status" value="1"/>
</dbReference>
<protein>
    <submittedName>
        <fullName evidence="2">GreA/GreB family elongation factor</fullName>
    </submittedName>
</protein>
<dbReference type="EMBL" id="CP081495">
    <property type="protein sequence ID" value="UYW00367.1"/>
    <property type="molecule type" value="Genomic_DNA"/>
</dbReference>
<dbReference type="SUPFAM" id="SSF54534">
    <property type="entry name" value="FKBP-like"/>
    <property type="match status" value="1"/>
</dbReference>
<dbReference type="Proteomes" id="UP001163328">
    <property type="component" value="Chromosome"/>
</dbReference>
<feature type="domain" description="Transcription elongation factor GreA/GreB C-terminal" evidence="1">
    <location>
        <begin position="48"/>
        <end position="122"/>
    </location>
</feature>
<keyword evidence="2" id="KW-0251">Elongation factor</keyword>
<keyword evidence="3" id="KW-1185">Reference proteome</keyword>
<dbReference type="GO" id="GO:0003746">
    <property type="term" value="F:translation elongation factor activity"/>
    <property type="evidence" value="ECO:0007669"/>
    <property type="project" value="UniProtKB-KW"/>
</dbReference>
<evidence type="ECO:0000313" key="3">
    <source>
        <dbReference type="Proteomes" id="UP001163328"/>
    </source>
</evidence>
<dbReference type="InterPro" id="IPR023459">
    <property type="entry name" value="Tscrpt_elong_fac_GreA/B_fam"/>
</dbReference>
<organism evidence="2 3">
    <name type="scientific">Flavobacterium agricola</name>
    <dbReference type="NCBI Taxonomy" id="2870839"/>
    <lineage>
        <taxon>Bacteria</taxon>
        <taxon>Pseudomonadati</taxon>
        <taxon>Bacteroidota</taxon>
        <taxon>Flavobacteriia</taxon>
        <taxon>Flavobacteriales</taxon>
        <taxon>Flavobacteriaceae</taxon>
        <taxon>Flavobacterium</taxon>
    </lineage>
</organism>
<reference evidence="2" key="1">
    <citation type="submission" date="2021-08" db="EMBL/GenBank/DDBJ databases">
        <title>Flavobacterium sp. strain CC-SYL302.</title>
        <authorList>
            <person name="Lin S.-Y."/>
            <person name="Lee T.-H."/>
            <person name="Young C.-C."/>
        </authorList>
    </citation>
    <scope>NUCLEOTIDE SEQUENCE</scope>
    <source>
        <strain evidence="2">CC-SYL302</strain>
    </source>
</reference>
<dbReference type="Pfam" id="PF01272">
    <property type="entry name" value="GreA_GreB"/>
    <property type="match status" value="1"/>
</dbReference>